<protein>
    <submittedName>
        <fullName evidence="1">Uncharacterized protein</fullName>
    </submittedName>
</protein>
<sequence>MLRPQPMLFRKVEIKFENWNEEEHEKPKVRLITNVKRVQLS</sequence>
<accession>A0A170SWK7</accession>
<dbReference type="KEGG" id="tch:CHITON_1990"/>
<dbReference type="GeneID" id="79063635"/>
<reference evidence="2" key="1">
    <citation type="submission" date="2016-01" db="EMBL/GenBank/DDBJ databases">
        <authorList>
            <person name="Vorgias C.E."/>
        </authorList>
    </citation>
    <scope>NUCLEOTIDE SEQUENCE [LARGE SCALE GENOMIC DNA]</scope>
</reference>
<dbReference type="AlphaFoldDB" id="A0A170SWK7"/>
<dbReference type="RefSeq" id="WP_269451349.1">
    <property type="nucleotide sequence ID" value="NZ_CP015193.1"/>
</dbReference>
<name>A0A170SWK7_9EURY</name>
<dbReference type="EMBL" id="LN999010">
    <property type="protein sequence ID" value="CUX78769.1"/>
    <property type="molecule type" value="Genomic_DNA"/>
</dbReference>
<organism evidence="1 2">
    <name type="scientific">Thermococcus chitonophagus</name>
    <dbReference type="NCBI Taxonomy" id="54262"/>
    <lineage>
        <taxon>Archaea</taxon>
        <taxon>Methanobacteriati</taxon>
        <taxon>Methanobacteriota</taxon>
        <taxon>Thermococci</taxon>
        <taxon>Thermococcales</taxon>
        <taxon>Thermococcaceae</taxon>
        <taxon>Thermococcus</taxon>
    </lineage>
</organism>
<evidence type="ECO:0000313" key="1">
    <source>
        <dbReference type="EMBL" id="CUX78769.1"/>
    </source>
</evidence>
<proteinExistence type="predicted"/>
<evidence type="ECO:0000313" key="2">
    <source>
        <dbReference type="Proteomes" id="UP000093069"/>
    </source>
</evidence>
<dbReference type="Proteomes" id="UP000093069">
    <property type="component" value="Chromosome I"/>
</dbReference>
<gene>
    <name evidence="1" type="ORF">CHITON_1990</name>
</gene>